<dbReference type="Gene3D" id="3.10.350.10">
    <property type="entry name" value="LysM domain"/>
    <property type="match status" value="2"/>
</dbReference>
<dbReference type="PANTHER" id="PTHR33734">
    <property type="entry name" value="LYSM DOMAIN-CONTAINING GPI-ANCHORED PROTEIN 2"/>
    <property type="match status" value="1"/>
</dbReference>
<dbReference type="PANTHER" id="PTHR33734:SF11">
    <property type="entry name" value="LYSM DOMAIN-CONTAINING GPI-ANCHORED PROTEIN 2"/>
    <property type="match status" value="1"/>
</dbReference>
<sequence>MSTHRRTLLSAVLLCLLLCSLPATPTAQPQPAFRCSANATCRSLLGYKPTNATTLSAVQTLFGVKTLRLLLGANDLPPSTPPTTAISPQQLLRVPIPCICVNGTGVSNKVPIYTVQQGDSLSVIATSVFMRLVTFQQIAAANSRIVPDPNMIEPGEKLWIPLPCSCEDVEGEKVVHYTHLVEAGNSVEGIASEFGTSNETLYRLNGIASDRQLIAGTPFDVPLRG</sequence>
<dbReference type="SMART" id="SM00257">
    <property type="entry name" value="LysM"/>
    <property type="match status" value="2"/>
</dbReference>
<dbReference type="AlphaFoldDB" id="A0AAV2DGB9"/>
<dbReference type="InterPro" id="IPR018392">
    <property type="entry name" value="LysM"/>
</dbReference>
<gene>
    <name evidence="3" type="ORF">LTRI10_LOCUS14907</name>
</gene>
<accession>A0AAV2DGB9</accession>
<keyword evidence="4" id="KW-1185">Reference proteome</keyword>
<name>A0AAV2DGB9_9ROSI</name>
<feature type="domain" description="LysM" evidence="2">
    <location>
        <begin position="111"/>
        <end position="160"/>
    </location>
</feature>
<feature type="domain" description="LysM" evidence="2">
    <location>
        <begin position="177"/>
        <end position="221"/>
    </location>
</feature>
<dbReference type="PROSITE" id="PS51782">
    <property type="entry name" value="LYSM"/>
    <property type="match status" value="2"/>
</dbReference>
<evidence type="ECO:0000259" key="2">
    <source>
        <dbReference type="PROSITE" id="PS51782"/>
    </source>
</evidence>
<evidence type="ECO:0000313" key="3">
    <source>
        <dbReference type="EMBL" id="CAL1372944.1"/>
    </source>
</evidence>
<dbReference type="InterPro" id="IPR036779">
    <property type="entry name" value="LysM_dom_sf"/>
</dbReference>
<evidence type="ECO:0000313" key="4">
    <source>
        <dbReference type="Proteomes" id="UP001497516"/>
    </source>
</evidence>
<organism evidence="3 4">
    <name type="scientific">Linum trigynum</name>
    <dbReference type="NCBI Taxonomy" id="586398"/>
    <lineage>
        <taxon>Eukaryota</taxon>
        <taxon>Viridiplantae</taxon>
        <taxon>Streptophyta</taxon>
        <taxon>Embryophyta</taxon>
        <taxon>Tracheophyta</taxon>
        <taxon>Spermatophyta</taxon>
        <taxon>Magnoliopsida</taxon>
        <taxon>eudicotyledons</taxon>
        <taxon>Gunneridae</taxon>
        <taxon>Pentapetalae</taxon>
        <taxon>rosids</taxon>
        <taxon>fabids</taxon>
        <taxon>Malpighiales</taxon>
        <taxon>Linaceae</taxon>
        <taxon>Linum</taxon>
    </lineage>
</organism>
<reference evidence="3 4" key="1">
    <citation type="submission" date="2024-04" db="EMBL/GenBank/DDBJ databases">
        <authorList>
            <person name="Fracassetti M."/>
        </authorList>
    </citation>
    <scope>NUCLEOTIDE SEQUENCE [LARGE SCALE GENOMIC DNA]</scope>
</reference>
<dbReference type="Proteomes" id="UP001497516">
    <property type="component" value="Chromosome 2"/>
</dbReference>
<dbReference type="SUPFAM" id="SSF54106">
    <property type="entry name" value="LysM domain"/>
    <property type="match status" value="2"/>
</dbReference>
<keyword evidence="1" id="KW-0732">Signal</keyword>
<evidence type="ECO:0000256" key="1">
    <source>
        <dbReference type="SAM" id="SignalP"/>
    </source>
</evidence>
<feature type="signal peptide" evidence="1">
    <location>
        <begin position="1"/>
        <end position="27"/>
    </location>
</feature>
<dbReference type="Pfam" id="PF01476">
    <property type="entry name" value="LysM"/>
    <property type="match status" value="2"/>
</dbReference>
<proteinExistence type="predicted"/>
<protein>
    <recommendedName>
        <fullName evidence="2">LysM domain-containing protein</fullName>
    </recommendedName>
</protein>
<feature type="chain" id="PRO_5043438547" description="LysM domain-containing protein" evidence="1">
    <location>
        <begin position="28"/>
        <end position="225"/>
    </location>
</feature>
<dbReference type="EMBL" id="OZ034815">
    <property type="protein sequence ID" value="CAL1372944.1"/>
    <property type="molecule type" value="Genomic_DNA"/>
</dbReference>
<dbReference type="CDD" id="cd00118">
    <property type="entry name" value="LysM"/>
    <property type="match status" value="2"/>
</dbReference>